<dbReference type="Pfam" id="PF13384">
    <property type="entry name" value="HTH_23"/>
    <property type="match status" value="1"/>
</dbReference>
<dbReference type="Proteomes" id="UP001071110">
    <property type="component" value="Unassembled WGS sequence"/>
</dbReference>
<dbReference type="PANTHER" id="PTHR33215:SF13">
    <property type="entry name" value="PROTEIN DISTAL ANTENNA"/>
    <property type="match status" value="1"/>
</dbReference>
<dbReference type="InterPro" id="IPR002514">
    <property type="entry name" value="Transposase_8"/>
</dbReference>
<dbReference type="PANTHER" id="PTHR33215">
    <property type="entry name" value="PROTEIN DISTAL ANTENNA"/>
    <property type="match status" value="1"/>
</dbReference>
<evidence type="ECO:0000256" key="1">
    <source>
        <dbReference type="SAM" id="MobiDB-lite"/>
    </source>
</evidence>
<dbReference type="InterPro" id="IPR009057">
    <property type="entry name" value="Homeodomain-like_sf"/>
</dbReference>
<dbReference type="SUPFAM" id="SSF46689">
    <property type="entry name" value="Homeodomain-like"/>
    <property type="match status" value="1"/>
</dbReference>
<reference evidence="2" key="1">
    <citation type="submission" date="2022-08" db="EMBL/GenBank/DDBJ databases">
        <title>Corynebacterium sp. nov., isolated from clinical breast specimens.</title>
        <authorList>
            <person name="Zhang T."/>
        </authorList>
    </citation>
    <scope>NUCLEOTIDE SEQUENCE</scope>
    <source>
        <strain evidence="2">CCUG 57942</strain>
    </source>
</reference>
<keyword evidence="3" id="KW-1185">Reference proteome</keyword>
<proteinExistence type="predicted"/>
<dbReference type="GO" id="GO:0006313">
    <property type="term" value="P:DNA transposition"/>
    <property type="evidence" value="ECO:0007669"/>
    <property type="project" value="InterPro"/>
</dbReference>
<evidence type="ECO:0000313" key="3">
    <source>
        <dbReference type="Proteomes" id="UP001071110"/>
    </source>
</evidence>
<sequence length="197" mass="20703">MAGRWTPKDVKATSVARLVAGDDVGEIAREAGVAEATVYEWVKQAGALPPKKALARARDQLINEAVALVASGMSVPDAAATLGMSPGALYQRLAKVGVLTELQQKPRITPQQKADAVARVLAGEPVDKVAAAFDRSANSVYRWVQQARQEKAGGNRDASQRADTPEACTVKPPAHSKVDSVPAPMKTQAGHAPADYA</sequence>
<protein>
    <submittedName>
        <fullName evidence="2">Helix-turn-helix domain-containing protein</fullName>
    </submittedName>
</protein>
<accession>A0A9Q4IGU6</accession>
<dbReference type="Pfam" id="PF01527">
    <property type="entry name" value="HTH_Tnp_1"/>
    <property type="match status" value="1"/>
</dbReference>
<evidence type="ECO:0000313" key="2">
    <source>
        <dbReference type="EMBL" id="MCZ2220640.1"/>
    </source>
</evidence>
<gene>
    <name evidence="2" type="ORF">NUW87_04535</name>
</gene>
<dbReference type="GO" id="GO:0003677">
    <property type="term" value="F:DNA binding"/>
    <property type="evidence" value="ECO:0007669"/>
    <property type="project" value="InterPro"/>
</dbReference>
<dbReference type="InterPro" id="IPR036388">
    <property type="entry name" value="WH-like_DNA-bd_sf"/>
</dbReference>
<feature type="compositionally biased region" description="Basic and acidic residues" evidence="1">
    <location>
        <begin position="148"/>
        <end position="164"/>
    </location>
</feature>
<feature type="region of interest" description="Disordered" evidence="1">
    <location>
        <begin position="148"/>
        <end position="197"/>
    </location>
</feature>
<comment type="caution">
    <text evidence="2">The sequence shown here is derived from an EMBL/GenBank/DDBJ whole genome shotgun (WGS) entry which is preliminary data.</text>
</comment>
<dbReference type="Gene3D" id="1.10.10.10">
    <property type="entry name" value="Winged helix-like DNA-binding domain superfamily/Winged helix DNA-binding domain"/>
    <property type="match status" value="1"/>
</dbReference>
<organism evidence="2 3">
    <name type="scientific">Corynebacterium pilbarense</name>
    <dbReference type="NCBI Taxonomy" id="1288393"/>
    <lineage>
        <taxon>Bacteria</taxon>
        <taxon>Bacillati</taxon>
        <taxon>Actinomycetota</taxon>
        <taxon>Actinomycetes</taxon>
        <taxon>Mycobacteriales</taxon>
        <taxon>Corynebacteriaceae</taxon>
        <taxon>Corynebacterium</taxon>
    </lineage>
</organism>
<name>A0A9Q4IGU6_9CORY</name>
<dbReference type="AlphaFoldDB" id="A0A9Q4IGU6"/>
<dbReference type="EMBL" id="JANRML010000003">
    <property type="protein sequence ID" value="MCZ2220640.1"/>
    <property type="molecule type" value="Genomic_DNA"/>
</dbReference>
<feature type="non-terminal residue" evidence="2">
    <location>
        <position position="197"/>
    </location>
</feature>
<dbReference type="GO" id="GO:0004803">
    <property type="term" value="F:transposase activity"/>
    <property type="evidence" value="ECO:0007669"/>
    <property type="project" value="InterPro"/>
</dbReference>
<dbReference type="InterPro" id="IPR051839">
    <property type="entry name" value="RD_transcriptional_regulator"/>
</dbReference>